<keyword evidence="2" id="KW-0378">Hydrolase</keyword>
<dbReference type="SUPFAM" id="SSF56300">
    <property type="entry name" value="Metallo-dependent phosphatases"/>
    <property type="match status" value="1"/>
</dbReference>
<gene>
    <name evidence="2" type="primary">cpdA_2</name>
    <name evidence="2" type="ORF">HRbin17_00957</name>
</gene>
<sequence>MMRRESLWLTVAIALFALAWLQGIVYVSGQTNEPFAFLALGDIHFDRLEHHDLDYVRQKHGEGDVRQIQNYSRLTETVLPKTFAEAREHVQTFKPPIAFVAQLGDFVEGLCGTPQLARRHVEDAIEFVKRAQLGVPFFITKGNHDITGPGAVEAYNQIILPFLGEQLGKTLLSASFTVRRGNTLFAFFDAYDDASLDWLERTLTEQQAQRVFVLLHPPVVPIGARSLWHLYARPEQQPQRQRLLNLLGRYHAIVLTAHLHKFGVVVRKTESGSFVQVTLNSVIPSPEVEPKQVLQGVKHYGPDLVKLEPNFEPQTEAQRREALVAERPFIAYYEYADAPGYAVFVVDASSVHAHFYVGLGKRRWRSVNLTALLQGQ</sequence>
<evidence type="ECO:0000313" key="3">
    <source>
        <dbReference type="Proteomes" id="UP000236173"/>
    </source>
</evidence>
<protein>
    <submittedName>
        <fullName evidence="2">3',5'-cyclic adenosine monophosphate phosphodiesterase CpdA</fullName>
        <ecNumber evidence="2">3.1.4.53</ecNumber>
    </submittedName>
</protein>
<accession>A0A2H5XBA1</accession>
<evidence type="ECO:0000259" key="1">
    <source>
        <dbReference type="Pfam" id="PF00149"/>
    </source>
</evidence>
<organism evidence="2 3">
    <name type="scientific">Candidatus Fervidibacter japonicus</name>
    <dbReference type="NCBI Taxonomy" id="2035412"/>
    <lineage>
        <taxon>Bacteria</taxon>
        <taxon>Candidatus Fervidibacterota</taxon>
        <taxon>Candidatus Fervidibacter</taxon>
    </lineage>
</organism>
<dbReference type="GO" id="GO:0004115">
    <property type="term" value="F:3',5'-cyclic-AMP phosphodiesterase activity"/>
    <property type="evidence" value="ECO:0007669"/>
    <property type="project" value="UniProtKB-EC"/>
</dbReference>
<dbReference type="InterPro" id="IPR004843">
    <property type="entry name" value="Calcineurin-like_PHP"/>
</dbReference>
<dbReference type="InterPro" id="IPR029052">
    <property type="entry name" value="Metallo-depent_PP-like"/>
</dbReference>
<dbReference type="EC" id="3.1.4.53" evidence="2"/>
<dbReference type="Gene3D" id="3.60.21.10">
    <property type="match status" value="1"/>
</dbReference>
<dbReference type="Proteomes" id="UP000236173">
    <property type="component" value="Unassembled WGS sequence"/>
</dbReference>
<dbReference type="PANTHER" id="PTHR43143">
    <property type="entry name" value="METALLOPHOSPHOESTERASE, CALCINEURIN SUPERFAMILY"/>
    <property type="match status" value="1"/>
</dbReference>
<dbReference type="EMBL" id="BEHT01000010">
    <property type="protein sequence ID" value="GBC98445.1"/>
    <property type="molecule type" value="Genomic_DNA"/>
</dbReference>
<dbReference type="AlphaFoldDB" id="A0A2H5XBA1"/>
<comment type="caution">
    <text evidence="2">The sequence shown here is derived from an EMBL/GenBank/DDBJ whole genome shotgun (WGS) entry which is preliminary data.</text>
</comment>
<proteinExistence type="predicted"/>
<evidence type="ECO:0000313" key="2">
    <source>
        <dbReference type="EMBL" id="GBC98445.1"/>
    </source>
</evidence>
<dbReference type="Pfam" id="PF00149">
    <property type="entry name" value="Metallophos"/>
    <property type="match status" value="1"/>
</dbReference>
<dbReference type="InterPro" id="IPR051918">
    <property type="entry name" value="STPP_CPPED1"/>
</dbReference>
<feature type="domain" description="Calcineurin-like phosphoesterase" evidence="1">
    <location>
        <begin position="37"/>
        <end position="261"/>
    </location>
</feature>
<name>A0A2H5XBA1_9BACT</name>
<reference evidence="3" key="1">
    <citation type="submission" date="2017-09" db="EMBL/GenBank/DDBJ databases">
        <title>Metaegenomics of thermophilic ammonia-oxidizing enrichment culture.</title>
        <authorList>
            <person name="Kato S."/>
            <person name="Suzuki K."/>
        </authorList>
    </citation>
    <scope>NUCLEOTIDE SEQUENCE [LARGE SCALE GENOMIC DNA]</scope>
</reference>
<dbReference type="PANTHER" id="PTHR43143:SF1">
    <property type="entry name" value="SERINE_THREONINE-PROTEIN PHOSPHATASE CPPED1"/>
    <property type="match status" value="1"/>
</dbReference>